<keyword evidence="2" id="KW-0238">DNA-binding</keyword>
<reference evidence="5 6" key="1">
    <citation type="submission" date="2019-04" db="EMBL/GenBank/DDBJ databases">
        <title>Trinickia sp. 7GSK02, isolated from subtropical forest soil.</title>
        <authorList>
            <person name="Gao Z.-H."/>
            <person name="Qiu L.-H."/>
        </authorList>
    </citation>
    <scope>NUCLEOTIDE SEQUENCE [LARGE SCALE GENOMIC DNA]</scope>
    <source>
        <strain evidence="5 6">7GSK02</strain>
    </source>
</reference>
<dbReference type="PANTHER" id="PTHR47894:SF4">
    <property type="entry name" value="HTH-TYPE TRANSCRIPTIONAL REGULATOR GADX"/>
    <property type="match status" value="1"/>
</dbReference>
<dbReference type="GO" id="GO:0000976">
    <property type="term" value="F:transcription cis-regulatory region binding"/>
    <property type="evidence" value="ECO:0007669"/>
    <property type="project" value="TreeGrafter"/>
</dbReference>
<proteinExistence type="predicted"/>
<dbReference type="AlphaFoldDB" id="A0A4U1HN19"/>
<dbReference type="SMART" id="SM00342">
    <property type="entry name" value="HTH_ARAC"/>
    <property type="match status" value="1"/>
</dbReference>
<feature type="domain" description="HTH araC/xylS-type" evidence="4">
    <location>
        <begin position="171"/>
        <end position="269"/>
    </location>
</feature>
<accession>A0A4U1HN19</accession>
<dbReference type="GO" id="GO:0005829">
    <property type="term" value="C:cytosol"/>
    <property type="evidence" value="ECO:0007669"/>
    <property type="project" value="TreeGrafter"/>
</dbReference>
<dbReference type="PROSITE" id="PS01124">
    <property type="entry name" value="HTH_ARAC_FAMILY_2"/>
    <property type="match status" value="1"/>
</dbReference>
<dbReference type="PRINTS" id="PR00032">
    <property type="entry name" value="HTHARAC"/>
</dbReference>
<protein>
    <submittedName>
        <fullName evidence="5">AraC family transcriptional regulator</fullName>
    </submittedName>
</protein>
<comment type="caution">
    <text evidence="5">The sequence shown here is derived from an EMBL/GenBank/DDBJ whole genome shotgun (WGS) entry which is preliminary data.</text>
</comment>
<dbReference type="Pfam" id="PF12625">
    <property type="entry name" value="Arabinose_bd"/>
    <property type="match status" value="1"/>
</dbReference>
<dbReference type="SUPFAM" id="SSF46689">
    <property type="entry name" value="Homeodomain-like"/>
    <property type="match status" value="1"/>
</dbReference>
<dbReference type="PANTHER" id="PTHR47894">
    <property type="entry name" value="HTH-TYPE TRANSCRIPTIONAL REGULATOR GADX"/>
    <property type="match status" value="1"/>
</dbReference>
<evidence type="ECO:0000313" key="6">
    <source>
        <dbReference type="Proteomes" id="UP000305539"/>
    </source>
</evidence>
<keyword evidence="1" id="KW-0805">Transcription regulation</keyword>
<name>A0A4U1HN19_9BURK</name>
<dbReference type="Pfam" id="PF12833">
    <property type="entry name" value="HTH_18"/>
    <property type="match status" value="1"/>
</dbReference>
<dbReference type="RefSeq" id="WP_136898612.1">
    <property type="nucleotide sequence ID" value="NZ_SWJE01000021.1"/>
</dbReference>
<evidence type="ECO:0000256" key="3">
    <source>
        <dbReference type="ARBA" id="ARBA00023163"/>
    </source>
</evidence>
<sequence>MRGYLPSVVLTGAAALLEALGVQPELVATGADLPELALRSTDVPIRGAQVLRFLSLAAEATQCRDFGLRLAEYQVQAVELGLANGMQYLRSVCGKDWQPAVVQFRHAAPADCTMYRRTFGPSLSFDQDRNAIVLDRDTAMRPVTQFRRNAHRVLEAHLRRERAQVEALWVVRTQTMIRALLPFTDSSLNAIARALATSPRTLQRRLSEASTTFDELREQVREDLAVKYVQQSNLRLAEISEMLGYSQQSAFSRAFKRLRGVTPRQLRAMRHEADPGRSAE</sequence>
<keyword evidence="3" id="KW-0804">Transcription</keyword>
<evidence type="ECO:0000259" key="4">
    <source>
        <dbReference type="PROSITE" id="PS01124"/>
    </source>
</evidence>
<organism evidence="5 6">
    <name type="scientific">Trinickia terrae</name>
    <dbReference type="NCBI Taxonomy" id="2571161"/>
    <lineage>
        <taxon>Bacteria</taxon>
        <taxon>Pseudomonadati</taxon>
        <taxon>Pseudomonadota</taxon>
        <taxon>Betaproteobacteria</taxon>
        <taxon>Burkholderiales</taxon>
        <taxon>Burkholderiaceae</taxon>
        <taxon>Trinickia</taxon>
    </lineage>
</organism>
<dbReference type="InterPro" id="IPR009057">
    <property type="entry name" value="Homeodomain-like_sf"/>
</dbReference>
<evidence type="ECO:0000256" key="2">
    <source>
        <dbReference type="ARBA" id="ARBA00023125"/>
    </source>
</evidence>
<evidence type="ECO:0000313" key="5">
    <source>
        <dbReference type="EMBL" id="TKC80176.1"/>
    </source>
</evidence>
<dbReference type="OrthoDB" id="9803764at2"/>
<keyword evidence="6" id="KW-1185">Reference proteome</keyword>
<dbReference type="InterPro" id="IPR018060">
    <property type="entry name" value="HTH_AraC"/>
</dbReference>
<dbReference type="EMBL" id="SWJE01000021">
    <property type="protein sequence ID" value="TKC80176.1"/>
    <property type="molecule type" value="Genomic_DNA"/>
</dbReference>
<gene>
    <name evidence="5" type="ORF">FAZ69_29415</name>
</gene>
<dbReference type="InterPro" id="IPR032687">
    <property type="entry name" value="AraC-type_N"/>
</dbReference>
<dbReference type="Gene3D" id="1.10.10.60">
    <property type="entry name" value="Homeodomain-like"/>
    <property type="match status" value="1"/>
</dbReference>
<dbReference type="InterPro" id="IPR020449">
    <property type="entry name" value="Tscrpt_reg_AraC-type_HTH"/>
</dbReference>
<dbReference type="GO" id="GO:0003700">
    <property type="term" value="F:DNA-binding transcription factor activity"/>
    <property type="evidence" value="ECO:0007669"/>
    <property type="project" value="InterPro"/>
</dbReference>
<evidence type="ECO:0000256" key="1">
    <source>
        <dbReference type="ARBA" id="ARBA00023015"/>
    </source>
</evidence>
<dbReference type="Proteomes" id="UP000305539">
    <property type="component" value="Unassembled WGS sequence"/>
</dbReference>